<sequence length="106" mass="12154">MSILPIIESKVREALSPTHLELRNESHLHRGPRDAETHFKLIVVSEHFDGMRLIQRHRLIHELLKNEMVHPIHALAISAYTNAEWLERAQQAPQTPNCRGGDLANT</sequence>
<evidence type="ECO:0000313" key="3">
    <source>
        <dbReference type="EMBL" id="CAH0532952.1"/>
    </source>
</evidence>
<evidence type="ECO:0000256" key="2">
    <source>
        <dbReference type="RuleBase" id="RU003860"/>
    </source>
</evidence>
<keyword evidence="4" id="KW-1185">Reference proteome</keyword>
<keyword evidence="3" id="KW-0238">DNA-binding</keyword>
<accession>A0ABM8ZRM3</accession>
<proteinExistence type="inferred from homology"/>
<dbReference type="PANTHER" id="PTHR46229">
    <property type="entry name" value="BOLA TRANSCRIPTION REGULATOR"/>
    <property type="match status" value="1"/>
</dbReference>
<dbReference type="Proteomes" id="UP000838672">
    <property type="component" value="Unassembled WGS sequence"/>
</dbReference>
<evidence type="ECO:0000256" key="1">
    <source>
        <dbReference type="ARBA" id="ARBA00005578"/>
    </source>
</evidence>
<dbReference type="Gene3D" id="3.30.300.90">
    <property type="entry name" value="BolA-like"/>
    <property type="match status" value="1"/>
</dbReference>
<reference evidence="3" key="1">
    <citation type="submission" date="2021-11" db="EMBL/GenBank/DDBJ databases">
        <authorList>
            <person name="Rodrigo-Torres L."/>
            <person name="Arahal R. D."/>
            <person name="Lucena T."/>
        </authorList>
    </citation>
    <scope>NUCLEOTIDE SEQUENCE</scope>
    <source>
        <strain evidence="3">CECT 7929</strain>
    </source>
</reference>
<dbReference type="InterPro" id="IPR036065">
    <property type="entry name" value="BolA-like_sf"/>
</dbReference>
<dbReference type="GO" id="GO:0003677">
    <property type="term" value="F:DNA binding"/>
    <property type="evidence" value="ECO:0007669"/>
    <property type="project" value="UniProtKB-KW"/>
</dbReference>
<dbReference type="EMBL" id="CAKLDI010000001">
    <property type="protein sequence ID" value="CAH0532952.1"/>
    <property type="molecule type" value="Genomic_DNA"/>
</dbReference>
<name>A0ABM8ZRM3_9VIBR</name>
<comment type="caution">
    <text evidence="3">The sequence shown here is derived from an EMBL/GenBank/DDBJ whole genome shotgun (WGS) entry which is preliminary data.</text>
</comment>
<dbReference type="InterPro" id="IPR002634">
    <property type="entry name" value="BolA"/>
</dbReference>
<gene>
    <name evidence="3" type="primary">bolA</name>
    <name evidence="3" type="ORF">VST7929_00801</name>
</gene>
<comment type="similarity">
    <text evidence="1 2">Belongs to the BolA/IbaG family.</text>
</comment>
<evidence type="ECO:0000313" key="4">
    <source>
        <dbReference type="Proteomes" id="UP000838672"/>
    </source>
</evidence>
<dbReference type="PIRSF" id="PIRSF003113">
    <property type="entry name" value="BolA"/>
    <property type="match status" value="1"/>
</dbReference>
<dbReference type="PANTHER" id="PTHR46229:SF2">
    <property type="entry name" value="BOLA-LIKE PROTEIN 1"/>
    <property type="match status" value="1"/>
</dbReference>
<dbReference type="Pfam" id="PF01722">
    <property type="entry name" value="BolA"/>
    <property type="match status" value="1"/>
</dbReference>
<dbReference type="InterPro" id="IPR050961">
    <property type="entry name" value="BolA/IbaG_stress_morph_reg"/>
</dbReference>
<dbReference type="SUPFAM" id="SSF82657">
    <property type="entry name" value="BolA-like"/>
    <property type="match status" value="1"/>
</dbReference>
<protein>
    <submittedName>
        <fullName evidence="3">DNA-binding transcriptional regulator BolA</fullName>
    </submittedName>
</protein>
<organism evidence="3 4">
    <name type="scientific">Vibrio stylophorae</name>
    <dbReference type="NCBI Taxonomy" id="659351"/>
    <lineage>
        <taxon>Bacteria</taxon>
        <taxon>Pseudomonadati</taxon>
        <taxon>Pseudomonadota</taxon>
        <taxon>Gammaproteobacteria</taxon>
        <taxon>Vibrionales</taxon>
        <taxon>Vibrionaceae</taxon>
        <taxon>Vibrio</taxon>
    </lineage>
</organism>
<dbReference type="RefSeq" id="WP_237465105.1">
    <property type="nucleotide sequence ID" value="NZ_CAKLDI010000001.1"/>
</dbReference>